<keyword evidence="7" id="KW-1185">Reference proteome</keyword>
<organism evidence="6 7">
    <name type="scientific">Escherichia phage vB_EcoM_VR25</name>
    <dbReference type="NCBI Taxonomy" id="1567028"/>
    <lineage>
        <taxon>Viruses</taxon>
        <taxon>Duplodnaviria</taxon>
        <taxon>Heunggongvirae</taxon>
        <taxon>Uroviricota</taxon>
        <taxon>Caudoviricetes</taxon>
        <taxon>Pantevenvirales</taxon>
        <taxon>Straboviridae</taxon>
        <taxon>Tevenvirinae</taxon>
        <taxon>Gaprivervirus</taxon>
        <taxon>Gaprivervirus vr25</taxon>
    </lineage>
</organism>
<evidence type="ECO:0000259" key="2">
    <source>
        <dbReference type="Pfam" id="PF07880"/>
    </source>
</evidence>
<feature type="disulfide bond" description="Interchain (with GP7); alternate" evidence="1">
    <location>
        <position position="555"/>
    </location>
</feature>
<dbReference type="KEGG" id="vg:26636335"/>
<gene>
    <name evidence="6" type="ORF">VR25_173</name>
</gene>
<dbReference type="InterPro" id="IPR056391">
    <property type="entry name" value="Baseplate_gp9_C"/>
</dbReference>
<dbReference type="SUPFAM" id="SSF50017">
    <property type="entry name" value="gp9"/>
    <property type="match status" value="1"/>
</dbReference>
<protein>
    <recommendedName>
        <fullName evidence="1">Baseplate wedge protein gp10</fullName>
    </recommendedName>
</protein>
<evidence type="ECO:0000256" key="1">
    <source>
        <dbReference type="HAMAP-Rule" id="MF_04106"/>
    </source>
</evidence>
<dbReference type="RefSeq" id="YP_009209915.1">
    <property type="nucleotide sequence ID" value="NC_028925.1"/>
</dbReference>
<dbReference type="InterPro" id="IPR034695">
    <property type="entry name" value="BP10_T4"/>
</dbReference>
<keyword evidence="1" id="KW-1227">Viral tail protein</keyword>
<feature type="domain" description="Baseplate protein gp9-like C-terminal" evidence="5">
    <location>
        <begin position="159"/>
        <end position="267"/>
    </location>
</feature>
<keyword evidence="1" id="KW-0946">Virion</keyword>
<keyword evidence="1" id="KW-0426">Late protein</keyword>
<dbReference type="Pfam" id="PF23618">
    <property type="entry name" value="T4_gp9_10_C"/>
    <property type="match status" value="1"/>
</dbReference>
<feature type="disulfide bond" description="Interchain; alternate" evidence="1">
    <location>
        <position position="555"/>
    </location>
</feature>
<comment type="similarity">
    <text evidence="1">Belongs to the T4likevirus baseplate wedge protein gp10 family.</text>
</comment>
<dbReference type="InterPro" id="IPR054430">
    <property type="entry name" value="Gp10_D3"/>
</dbReference>
<dbReference type="GeneID" id="26636335"/>
<sequence length="603" mass="66298">MKQNLKIGVMVDDGTGDYLRLGGQKINNNFDDLYYQLGDGENPHAAGAWKTWSVADGTTLEAVMGRSYAVNTSNGMITVKLPKGTPAEYNYVIRLRDVFATWQVSPVTIVPAVGDTMKGSPDPVIIRRNLADIELVYCSPGRWEYIDNKQIDKISNNDVATVETQQFIATEGQTDFLDVFNGRPYNIASLEVKHRGNDLFYGKDDIFDPVNAEFGSPGASPGEIVTLDGRNIRLRMPCAAGDTVIVRTFNDGIAQYRSSYNRRDVQIRDSKFTLETPVEGSLVVADLSTKHLFMVTELAVSPSSPINPNACEVYINSILQHEAGTANYPAYTCEGADGETAEECTDNGGQWSKSKEDYITAFDEDNRIESFEFARTFEDGDILSIVWYNNDIGTTMTLDEITDETNNIYVSQGPEVSITGDIRITDYDNPFAPNLEPVDPSEIKPSAVSILFNMFHPIGTIYENTTNPNNPATYMGMGTWKRLEERVLIGWSADPASNFHTNNNDLDSSGVPQATAGGTGGDVQIHIKPANIPKIQTDEKVLVADATGPIIVGGCQIDPDAQGPAYTNYREDKATINEALDPLAQPIATLPPYLIVYRWVRIA</sequence>
<keyword evidence="1" id="KW-1015">Disulfide bond</keyword>
<keyword evidence="1" id="KW-1226">Viral baseplate protein</keyword>
<comment type="function">
    <text evidence="1">Baseplate protein. Involved in the tail assembly.</text>
</comment>
<evidence type="ECO:0000259" key="4">
    <source>
        <dbReference type="Pfam" id="PF22670"/>
    </source>
</evidence>
<dbReference type="Gene3D" id="2.60.120.640">
    <property type="entry name" value="gp9"/>
    <property type="match status" value="1"/>
</dbReference>
<feature type="domain" description="Baseplate structural protein Gp9/Gp10 N-terminal" evidence="2">
    <location>
        <begin position="2"/>
        <end position="154"/>
    </location>
</feature>
<dbReference type="InterPro" id="IPR036240">
    <property type="entry name" value="Gp9-like_sf"/>
</dbReference>
<evidence type="ECO:0000259" key="3">
    <source>
        <dbReference type="Pfam" id="PF21939"/>
    </source>
</evidence>
<dbReference type="GO" id="GO:0098003">
    <property type="term" value="P:viral tail assembly"/>
    <property type="evidence" value="ECO:0007669"/>
    <property type="project" value="UniProtKB-KW"/>
</dbReference>
<dbReference type="Proteomes" id="UP000030717">
    <property type="component" value="Segment"/>
</dbReference>
<dbReference type="InterPro" id="IPR053827">
    <property type="entry name" value="Gp10_C"/>
</dbReference>
<dbReference type="GO" id="GO:0098025">
    <property type="term" value="C:virus tail, baseplate"/>
    <property type="evidence" value="ECO:0007669"/>
    <property type="project" value="UniProtKB-UniRule"/>
</dbReference>
<dbReference type="HAMAP" id="MF_04106">
    <property type="entry name" value="BP10_T4"/>
    <property type="match status" value="1"/>
</dbReference>
<dbReference type="Pfam" id="PF22670">
    <property type="entry name" value="Gp10_D3"/>
    <property type="match status" value="1"/>
</dbReference>
<dbReference type="Pfam" id="PF07880">
    <property type="entry name" value="T4_gp9_10_N"/>
    <property type="match status" value="1"/>
</dbReference>
<dbReference type="InterPro" id="IPR027411">
    <property type="entry name" value="Gp9/Gp10_mid_dom_sf"/>
</dbReference>
<keyword evidence="1" id="KW-1188">Viral release from host cell</keyword>
<keyword evidence="1" id="KW-1245">Viral tail assembly</keyword>
<dbReference type="Pfam" id="PF21939">
    <property type="entry name" value="Gp10_C"/>
    <property type="match status" value="1"/>
</dbReference>
<feature type="domain" description="Baseplate wedge protein gp10" evidence="4">
    <location>
        <begin position="269"/>
        <end position="390"/>
    </location>
</feature>
<dbReference type="EMBL" id="KP007361">
    <property type="protein sequence ID" value="AIZ02517.1"/>
    <property type="molecule type" value="Genomic_DNA"/>
</dbReference>
<name>A0A0A7HCP6_9CAUD</name>
<accession>A0A0A7HCP6</accession>
<comment type="subunit">
    <text evidence="1">Homotrimer; disulfide-linked. Heteromultimer with gp7; a gp10 molecule is disulfide-linked to gp7 and the other two remaining gp10 molecules form a disulfide bond.</text>
</comment>
<dbReference type="Gene3D" id="1.20.5.960">
    <property type="entry name" value="Bacteriophage t4 gene product 9 (gp9)"/>
    <property type="match status" value="1"/>
</dbReference>
<proteinExistence type="evidence at transcript level"/>
<evidence type="ECO:0000259" key="5">
    <source>
        <dbReference type="Pfam" id="PF23618"/>
    </source>
</evidence>
<feature type="domain" description="Baseplate structural protein Gp10 C-terminal" evidence="3">
    <location>
        <begin position="451"/>
        <end position="602"/>
    </location>
</feature>
<reference evidence="6 7" key="1">
    <citation type="submission" date="2014-10" db="EMBL/GenBank/DDBJ databases">
        <title>VR bacteriophages - a small but diverse group of low-temperature viruses.</title>
        <authorList>
            <person name="Kaliniene L."/>
            <person name="Meskys R."/>
            <person name="Simoliunas E."/>
            <person name="Zajanckauskaite A."/>
            <person name="Truncaite L."/>
        </authorList>
    </citation>
    <scope>NUCLEOTIDE SEQUENCE [LARGE SCALE GENOMIC DNA]</scope>
</reference>
<evidence type="ECO:0000313" key="6">
    <source>
        <dbReference type="EMBL" id="AIZ02517.1"/>
    </source>
</evidence>
<dbReference type="GO" id="GO:0019076">
    <property type="term" value="P:viral release from host cell"/>
    <property type="evidence" value="ECO:0007669"/>
    <property type="project" value="InterPro"/>
</dbReference>
<evidence type="ECO:0000313" key="7">
    <source>
        <dbReference type="Proteomes" id="UP000030717"/>
    </source>
</evidence>
<comment type="subcellular location">
    <subcellularLocation>
        <location evidence="1">Virion</location>
    </subcellularLocation>
    <text evidence="1">Present in the baseplate.</text>
</comment>
<dbReference type="InterPro" id="IPR008987">
    <property type="entry name" value="Baseplate_struct_prot_Gp9/10_N"/>
</dbReference>
<comment type="induction">
    <text evidence="1">Expressed in the late phase of the viral replicative cycle.</text>
</comment>